<evidence type="ECO:0000256" key="3">
    <source>
        <dbReference type="ARBA" id="ARBA00022448"/>
    </source>
</evidence>
<comment type="similarity">
    <text evidence="2">Belongs to the bacterial solute-binding protein 8 family.</text>
</comment>
<feature type="domain" description="Fe/B12 periplasmic-binding" evidence="6">
    <location>
        <begin position="26"/>
        <end position="293"/>
    </location>
</feature>
<accession>A0ABX1DRG5</accession>
<evidence type="ECO:0000313" key="8">
    <source>
        <dbReference type="Proteomes" id="UP000704467"/>
    </source>
</evidence>
<evidence type="ECO:0000256" key="1">
    <source>
        <dbReference type="ARBA" id="ARBA00004196"/>
    </source>
</evidence>
<dbReference type="SUPFAM" id="SSF53807">
    <property type="entry name" value="Helical backbone' metal receptor"/>
    <property type="match status" value="1"/>
</dbReference>
<dbReference type="Gene3D" id="3.40.50.1980">
    <property type="entry name" value="Nitrogenase molybdenum iron protein domain"/>
    <property type="match status" value="2"/>
</dbReference>
<dbReference type="Proteomes" id="UP000704467">
    <property type="component" value="Unassembled WGS sequence"/>
</dbReference>
<keyword evidence="4" id="KW-0406">Ion transport</keyword>
<keyword evidence="3" id="KW-0813">Transport</keyword>
<reference evidence="7 8" key="1">
    <citation type="submission" date="2020-03" db="EMBL/GenBank/DDBJ databases">
        <title>Whole genome sequencing of clinical and environmental type strains of Ochrobactrum.</title>
        <authorList>
            <person name="Dharne M."/>
        </authorList>
    </citation>
    <scope>NUCLEOTIDE SEQUENCE [LARGE SCALE GENOMIC DNA]</scope>
    <source>
        <strain evidence="7 8">CIP 109452</strain>
    </source>
</reference>
<keyword evidence="4" id="KW-0408">Iron</keyword>
<dbReference type="Pfam" id="PF01497">
    <property type="entry name" value="Peripla_BP_2"/>
    <property type="match status" value="1"/>
</dbReference>
<protein>
    <submittedName>
        <fullName evidence="7">ABC transporter substrate-binding protein</fullName>
    </submittedName>
</protein>
<dbReference type="InterPro" id="IPR051313">
    <property type="entry name" value="Bact_iron-sidero_bind"/>
</dbReference>
<evidence type="ECO:0000256" key="5">
    <source>
        <dbReference type="ARBA" id="ARBA00022729"/>
    </source>
</evidence>
<comment type="caution">
    <text evidence="7">The sequence shown here is derived from an EMBL/GenBank/DDBJ whole genome shotgun (WGS) entry which is preliminary data.</text>
</comment>
<sequence length="293" mass="31468">MSGPGLALCAGPSGFLHQVQAGDAPRIVSIDWAAAEAMLSLGIVPVGLSDTSFYRQRMASPVLPDTVADVGPFWEINLEALAELRPDFIIATDYNMVMTPRIADVARVELVPSITTPNVERYQLAVDILNRVAELCGVPRSGADAIAQMAEDRFAEARAKLAGHNHPVGIMLPDIGGREMTMYGAGTLPDAVLRKLGLANIWTGPVNGTGMARAGLDRLMDNPDAAFLVVDIPSQRLQTERSLQQNTMWKLLAPVRNKRVAWLNQFHPFGGIASAVHLSGLIASALTQMPEKA</sequence>
<name>A0ABX1DRG5_9HYPH</name>
<keyword evidence="8" id="KW-1185">Reference proteome</keyword>
<evidence type="ECO:0000256" key="2">
    <source>
        <dbReference type="ARBA" id="ARBA00008814"/>
    </source>
</evidence>
<comment type="subcellular location">
    <subcellularLocation>
        <location evidence="1">Cell envelope</location>
    </subcellularLocation>
</comment>
<organism evidence="7 8">
    <name type="scientific">Brucella haematophila</name>
    <dbReference type="NCBI Taxonomy" id="419474"/>
    <lineage>
        <taxon>Bacteria</taxon>
        <taxon>Pseudomonadati</taxon>
        <taxon>Pseudomonadota</taxon>
        <taxon>Alphaproteobacteria</taxon>
        <taxon>Hyphomicrobiales</taxon>
        <taxon>Brucellaceae</taxon>
        <taxon>Brucella/Ochrobactrum group</taxon>
        <taxon>Brucella</taxon>
    </lineage>
</organism>
<dbReference type="PANTHER" id="PTHR30532:SF1">
    <property type="entry name" value="IRON(3+)-HYDROXAMATE-BINDING PROTEIN FHUD"/>
    <property type="match status" value="1"/>
</dbReference>
<evidence type="ECO:0000256" key="4">
    <source>
        <dbReference type="ARBA" id="ARBA00022496"/>
    </source>
</evidence>
<keyword evidence="4" id="KW-0410">Iron transport</keyword>
<dbReference type="PRINTS" id="PR01715">
    <property type="entry name" value="FERRIBNDNGPP"/>
</dbReference>
<dbReference type="EMBL" id="JAAVLN010000002">
    <property type="protein sequence ID" value="NKC04720.1"/>
    <property type="molecule type" value="Genomic_DNA"/>
</dbReference>
<evidence type="ECO:0000259" key="6">
    <source>
        <dbReference type="PROSITE" id="PS50983"/>
    </source>
</evidence>
<proteinExistence type="inferred from homology"/>
<evidence type="ECO:0000313" key="7">
    <source>
        <dbReference type="EMBL" id="NKC04720.1"/>
    </source>
</evidence>
<gene>
    <name evidence="7" type="ORF">HED55_20430</name>
</gene>
<dbReference type="PROSITE" id="PS50983">
    <property type="entry name" value="FE_B12_PBP"/>
    <property type="match status" value="1"/>
</dbReference>
<dbReference type="InterPro" id="IPR002491">
    <property type="entry name" value="ABC_transptr_periplasmic_BD"/>
</dbReference>
<keyword evidence="5" id="KW-0732">Signal</keyword>
<dbReference type="PANTHER" id="PTHR30532">
    <property type="entry name" value="IRON III DICITRATE-BINDING PERIPLASMIC PROTEIN"/>
    <property type="match status" value="1"/>
</dbReference>